<evidence type="ECO:0000256" key="2">
    <source>
        <dbReference type="SAM" id="Phobius"/>
    </source>
</evidence>
<dbReference type="OrthoDB" id="3233116at2"/>
<feature type="transmembrane region" description="Helical" evidence="2">
    <location>
        <begin position="25"/>
        <end position="47"/>
    </location>
</feature>
<accession>A0A2D3D600</accession>
<proteinExistence type="predicted"/>
<keyword evidence="2" id="KW-0812">Transmembrane</keyword>
<gene>
    <name evidence="3" type="ORF">BcFMB_05635</name>
</gene>
<protein>
    <recommendedName>
        <fullName evidence="5">Cell surface elastin binding protein EbpS</fullName>
    </recommendedName>
</protein>
<feature type="compositionally biased region" description="Basic and acidic residues" evidence="1">
    <location>
        <begin position="123"/>
        <end position="167"/>
    </location>
</feature>
<organism evidence="3 4">
    <name type="scientific">Bifidobacterium choerinum</name>
    <dbReference type="NCBI Taxonomy" id="35760"/>
    <lineage>
        <taxon>Bacteria</taxon>
        <taxon>Bacillati</taxon>
        <taxon>Actinomycetota</taxon>
        <taxon>Actinomycetes</taxon>
        <taxon>Bifidobacteriales</taxon>
        <taxon>Bifidobacteriaceae</taxon>
        <taxon>Bifidobacterium</taxon>
    </lineage>
</organism>
<dbReference type="Proteomes" id="UP000229907">
    <property type="component" value="Chromosome"/>
</dbReference>
<dbReference type="AlphaFoldDB" id="A0A2D3D600"/>
<reference evidence="3 4" key="1">
    <citation type="submission" date="2016-11" db="EMBL/GenBank/DDBJ databases">
        <title>complete genome sequence of Bifidobacterium choerinum strain FMB-1.</title>
        <authorList>
            <person name="Park C.-S."/>
            <person name="Jung D.-H."/>
            <person name="Choi D.-S."/>
        </authorList>
    </citation>
    <scope>NUCLEOTIDE SEQUENCE [LARGE SCALE GENOMIC DNA]</scope>
    <source>
        <strain evidence="3 4">FMB-1</strain>
    </source>
</reference>
<keyword evidence="2" id="KW-0472">Membrane</keyword>
<evidence type="ECO:0000313" key="3">
    <source>
        <dbReference type="EMBL" id="ATU20484.1"/>
    </source>
</evidence>
<dbReference type="Pfam" id="PF20070">
    <property type="entry name" value="DUF6466"/>
    <property type="match status" value="1"/>
</dbReference>
<keyword evidence="2" id="KW-1133">Transmembrane helix</keyword>
<dbReference type="EMBL" id="CP018044">
    <property type="protein sequence ID" value="ATU20484.1"/>
    <property type="molecule type" value="Genomic_DNA"/>
</dbReference>
<feature type="region of interest" description="Disordered" evidence="1">
    <location>
        <begin position="123"/>
        <end position="200"/>
    </location>
</feature>
<feature type="compositionally biased region" description="Polar residues" evidence="1">
    <location>
        <begin position="178"/>
        <end position="189"/>
    </location>
</feature>
<evidence type="ECO:0008006" key="5">
    <source>
        <dbReference type="Google" id="ProtNLM"/>
    </source>
</evidence>
<evidence type="ECO:0000313" key="4">
    <source>
        <dbReference type="Proteomes" id="UP000229907"/>
    </source>
</evidence>
<evidence type="ECO:0000256" key="1">
    <source>
        <dbReference type="SAM" id="MobiDB-lite"/>
    </source>
</evidence>
<dbReference type="InterPro" id="IPR046314">
    <property type="entry name" value="DUF6466"/>
</dbReference>
<name>A0A2D3D600_9BIFI</name>
<dbReference type="KEGG" id="bcho:BcFMB_05635"/>
<dbReference type="RefSeq" id="WP_024540791.1">
    <property type="nucleotide sequence ID" value="NZ_CP018044.1"/>
</dbReference>
<sequence>MTDASSNASSNASSKPERRARRLPLAARIVLLAVAVVAVAVAVWSLWNVHAADENADATATLTRTIDEASKPDADLRRLLTQQRQTDARYDALMAAKATLLPQLATSVERNAEVSRALTGRIEDRIAQEEQDRQNQNADGKRTQDAERGADPALDEQERRKLEELLRNNEPTAGDDATATQDGKRTQQGGTAGNRDAKPW</sequence>